<evidence type="ECO:0000313" key="5">
    <source>
        <dbReference type="EMBL" id="TXG34492.1"/>
    </source>
</evidence>
<evidence type="ECO:0000313" key="6">
    <source>
        <dbReference type="Proteomes" id="UP000321080"/>
    </source>
</evidence>
<dbReference type="InterPro" id="IPR003410">
    <property type="entry name" value="HYR_dom"/>
</dbReference>
<dbReference type="Gene3D" id="2.60.120.200">
    <property type="match status" value="1"/>
</dbReference>
<dbReference type="PANTHER" id="PTHR46343:SF2">
    <property type="entry name" value="SUSHI_VON WILLEBRAND FACTOR TYPE A_EGF_PENTRAXIN DOMAIN-CONTAINING 1"/>
    <property type="match status" value="1"/>
</dbReference>
<dbReference type="InterPro" id="IPR006558">
    <property type="entry name" value="LamG-like"/>
</dbReference>
<feature type="non-terminal residue" evidence="5">
    <location>
        <position position="1"/>
    </location>
</feature>
<dbReference type="PANTHER" id="PTHR46343">
    <property type="entry name" value="HYR DOMAIN-CONTAINING PROTEIN"/>
    <property type="match status" value="1"/>
</dbReference>
<dbReference type="SMART" id="SM00282">
    <property type="entry name" value="LamG"/>
    <property type="match status" value="1"/>
</dbReference>
<keyword evidence="6" id="KW-1185">Reference proteome</keyword>
<dbReference type="SUPFAM" id="SSF49899">
    <property type="entry name" value="Concanavalin A-like lectins/glucanases"/>
    <property type="match status" value="1"/>
</dbReference>
<feature type="domain" description="HYR" evidence="4">
    <location>
        <begin position="185"/>
        <end position="268"/>
    </location>
</feature>
<dbReference type="GO" id="GO:0004553">
    <property type="term" value="F:hydrolase activity, hydrolyzing O-glycosyl compounds"/>
    <property type="evidence" value="ECO:0007669"/>
    <property type="project" value="UniProtKB-ARBA"/>
</dbReference>
<dbReference type="EMBL" id="VRKQ01000024">
    <property type="protein sequence ID" value="TXG34492.1"/>
    <property type="molecule type" value="Genomic_DNA"/>
</dbReference>
<keyword evidence="2" id="KW-0677">Repeat</keyword>
<dbReference type="InterPro" id="IPR043555">
    <property type="entry name" value="SRPX-like"/>
</dbReference>
<reference evidence="5 6" key="1">
    <citation type="submission" date="2019-08" db="EMBL/GenBank/DDBJ databases">
        <title>Seonamhaeicola sediminis sp. nov., isolated from marine sediment.</title>
        <authorList>
            <person name="Cao W.R."/>
        </authorList>
    </citation>
    <scope>NUCLEOTIDE SEQUENCE [LARGE SCALE GENOMIC DNA]</scope>
    <source>
        <strain evidence="5 6">1505</strain>
    </source>
</reference>
<dbReference type="Pfam" id="PF13385">
    <property type="entry name" value="Laminin_G_3"/>
    <property type="match status" value="1"/>
</dbReference>
<dbReference type="OrthoDB" id="2582440at2"/>
<protein>
    <submittedName>
        <fullName evidence="5">HYR domain-containing protein</fullName>
    </submittedName>
</protein>
<dbReference type="GO" id="GO:0005975">
    <property type="term" value="P:carbohydrate metabolic process"/>
    <property type="evidence" value="ECO:0007669"/>
    <property type="project" value="UniProtKB-ARBA"/>
</dbReference>
<accession>A0A5C7GDM4</accession>
<name>A0A5C7GDM4_9FLAO</name>
<gene>
    <name evidence="5" type="ORF">FUA22_17900</name>
</gene>
<dbReference type="Proteomes" id="UP000321080">
    <property type="component" value="Unassembled WGS sequence"/>
</dbReference>
<sequence>TVHVQTLTVQDTTGPTVSAPTPTPLECDSDLPAAVTTITDFINLTGAGASDNCTATNNLTISSTTGPLVNNSYNGTITRTYTITDACGNSTDVDHVFNINDTTNPVISCPSGITVNADPGVCNAAVTIPLATATDNCLMATITNNYNAGGANASGTFPVGTTTVTYTATDAAGNTASCSINVTVVDNENPTITCPADDITVNNNGGECSAIVTYSVPFDDNCSGSTISQTAGLASGGTFPIGTTTNSFTVTDAAGNTASCSFTVTVIDNEAPTIACPLDINVNNDAGECTAIVNFATPNFDDNCPGASITQIAGLPSGSAFPVGTTTITYRATDTSGLTTDCSFNVNVTDNEDPAIIVLPDLTDECSVTISSAPTTTDNCAGTVTGTTGDFSIPYTFSSQGNHTINWQFDDGNGNSFVLTQNVIINDITDPVPDAVSLPDVNVVDCEVDVTVPTATDNCRGTINGDATDANGNDIDFPITTFGTTVITWTYDDRNGQTVKQQQNVTLTKPAISGGALLGQVDTLDPIEFPPTNNVLIAACPDNINPVTIDLSGHNGTIVQWEQFEEGAQNWNIIANTTATHNINFDFSNSLSSVFRVLIQWGTCYEYSQILSVHAVPPDVPPLLEEDYFNTCFPNEVSLTAHSGYGGDLIDPEDEDAGQFDQGQFPDKWNPNMWKIDGQVAGVAFTGAANNRSVNNWTATNNHPFPDGTWSPKIEYDSNNFKFAIAQGDYTSQEYIDEFPPGNASTLETPIMSLLGLESPTFSFTQAWNLFPGDTALLEISLDGGLTYEPLPLQDLTDPIVPWDWASYPPSTSDNYIFDQSIATFDLSAYSSYDQVRIKWTFFGTSPFSAWAIDEITLPLGGAPADEIEWTDGIGDPTEEPLADGTLNVTYTFTPDAPGFHQYGATILVNGCRAYDPAGTALADVIQNYAYAGEDVVYAVGECGENLVTLNAYDNTKSAVENAAKGAYKDALTHADLLDPDCKNCDDPGTMSPGKWTVVSAVSSCGGNSSFSDDTDPDATFTGDPGTYTLRWTVGPFGLNNEICSDDLVVEITNCSRVDFDGENDNVTFRNNYNLGDEFSIECWIKPDATSNTGLANNTIQTIISKRDASDFGNQGYDLRLEGSTLSFNWNNTGSLVCPYPIDTNRWYHIAVTRTKSGKNYVLYVDGIQVASTTGNPPTANSRDCILGAMDQTGNPPNPPVNYFSGWIDEVRIWNMKLSVDHIRHMMNQQIVSSGTNVIGEVIPLKVDGPDANGDGADDNPVTWANLDGYYRMDNISCGYLQPYSGKGVDGKLQYITTQQDDSAPLPYTSKANGNWNDTTGSTPWTYGDTVWDHPNSNGVNGDPIDWNIVRTGHNITSNTQNLTLLGLLVDTAELTVTNTGTQDETNPGHALNITRYLRLDGLIDLVGESQLIQKRYYFDDDGNPNNDDVTYQISGSILDTASSGHLERDQQGQSNLYNYNYWSSPVSENGVNGDYSIANVLKDGSDTNNPIPLDWTSGRDAIGSTTPVTMSRRWLYNFKNDPTRIYANWEKIQETTPIPRGLSFTMKGSGDTSGTVQNYVFDGLPYNGTITTPITNGNEALVGNPYPSAFDAREFILDNIPGGNPGTSGSIDGALYFWIHYVTNDTHILRDYQGGFAQLTLAGGNPAAAPPLTIDGYEISGQGNSGKIPEYYIPVGQGFVVFATGAGTGGNVTFHNKHRIFKTEQGSDPESIFMKQSSTKEKINAQPPKNSQEEDDIQRVRLLFRTPEGAKRHLLLGFTPDNTASDGFDFGYDAISRETFPNDMLFRIDDKNYMIQGVGEFDEAKQYPVGIFSTTGGPVEIHLTKLENLSPNTKVYVYDALLGNYTKINNKAFEMTLDPGDYLNRFYITFTKHNTLSDDDNELLLDQVLVNYLHNSREIHIKTNSNAKVKQVYLTNFLGQTVKTWNVSNTPSFSNNMKIPVGNVAEGSYIIKVQTELGSANKKVVISQ</sequence>
<dbReference type="PROSITE" id="PS50825">
    <property type="entry name" value="HYR"/>
    <property type="match status" value="3"/>
</dbReference>
<dbReference type="InterPro" id="IPR013320">
    <property type="entry name" value="ConA-like_dom_sf"/>
</dbReference>
<keyword evidence="1" id="KW-0732">Signal</keyword>
<comment type="caution">
    <text evidence="5">The sequence shown here is derived from an EMBL/GenBank/DDBJ whole genome shotgun (WGS) entry which is preliminary data.</text>
</comment>
<evidence type="ECO:0000259" key="4">
    <source>
        <dbReference type="PROSITE" id="PS50825"/>
    </source>
</evidence>
<dbReference type="InterPro" id="IPR001791">
    <property type="entry name" value="Laminin_G"/>
</dbReference>
<dbReference type="SMART" id="SM00560">
    <property type="entry name" value="LamGL"/>
    <property type="match status" value="1"/>
</dbReference>
<feature type="domain" description="HYR" evidence="4">
    <location>
        <begin position="269"/>
        <end position="350"/>
    </location>
</feature>
<evidence type="ECO:0000256" key="2">
    <source>
        <dbReference type="ARBA" id="ARBA00022737"/>
    </source>
</evidence>
<dbReference type="InterPro" id="IPR013783">
    <property type="entry name" value="Ig-like_fold"/>
</dbReference>
<evidence type="ECO:0000256" key="1">
    <source>
        <dbReference type="ARBA" id="ARBA00022729"/>
    </source>
</evidence>
<evidence type="ECO:0000256" key="3">
    <source>
        <dbReference type="ARBA" id="ARBA00023157"/>
    </source>
</evidence>
<proteinExistence type="predicted"/>
<feature type="domain" description="HYR" evidence="4">
    <location>
        <begin position="100"/>
        <end position="184"/>
    </location>
</feature>
<keyword evidence="3" id="KW-1015">Disulfide bond</keyword>
<organism evidence="5 6">
    <name type="scientific">Seonamhaeicola maritimus</name>
    <dbReference type="NCBI Taxonomy" id="2591822"/>
    <lineage>
        <taxon>Bacteria</taxon>
        <taxon>Pseudomonadati</taxon>
        <taxon>Bacteroidota</taxon>
        <taxon>Flavobacteriia</taxon>
        <taxon>Flavobacteriales</taxon>
        <taxon>Flavobacteriaceae</taxon>
    </lineage>
</organism>
<dbReference type="Gene3D" id="2.60.40.10">
    <property type="entry name" value="Immunoglobulins"/>
    <property type="match status" value="1"/>
</dbReference>
<dbReference type="RefSeq" id="WP_147769976.1">
    <property type="nucleotide sequence ID" value="NZ_VRKQ01000024.1"/>
</dbReference>
<dbReference type="Pfam" id="PF02494">
    <property type="entry name" value="HYR"/>
    <property type="match status" value="3"/>
</dbReference>